<evidence type="ECO:0000256" key="2">
    <source>
        <dbReference type="ARBA" id="ARBA00022448"/>
    </source>
</evidence>
<name>E0NKP1_9FIRM</name>
<dbReference type="InterPro" id="IPR000515">
    <property type="entry name" value="MetI-like"/>
</dbReference>
<proteinExistence type="inferred from homology"/>
<dbReference type="PROSITE" id="PS50928">
    <property type="entry name" value="ABC_TM1"/>
    <property type="match status" value="1"/>
</dbReference>
<sequence>MKDSTTKDRIFTGLTVILIWQILYNFVDVEIFKVSPLSVLQNIYVNVLTREFYLDIFYTLTFTLCGIILGIIIAILLTYLSYKSTFIMELSKTLVMIFKAVPIVSFIVFFLFFVSSKYLNIFTASIVSLQIVFTNIMEGLRNIDEEYLFMAKMYRAKKYLIFKYIYMDHLMTYLKAALSVAIGMAFKASVAAEVISHPEHGLGTRIYESKIYLDLNELLTFSIFTVLISYLVEKIVLRCLDARD</sequence>
<feature type="domain" description="ABC transmembrane type-1" evidence="8">
    <location>
        <begin position="56"/>
        <end position="236"/>
    </location>
</feature>
<evidence type="ECO:0000259" key="8">
    <source>
        <dbReference type="PROSITE" id="PS50928"/>
    </source>
</evidence>
<dbReference type="PANTHER" id="PTHR30151:SF0">
    <property type="entry name" value="ABC TRANSPORTER PERMEASE PROTEIN MJ0413-RELATED"/>
    <property type="match status" value="1"/>
</dbReference>
<evidence type="ECO:0000313" key="9">
    <source>
        <dbReference type="EMBL" id="EFM25668.1"/>
    </source>
</evidence>
<comment type="subcellular location">
    <subcellularLocation>
        <location evidence="1 7">Cell membrane</location>
        <topology evidence="1 7">Multi-pass membrane protein</topology>
    </subcellularLocation>
</comment>
<keyword evidence="5 7" id="KW-1133">Transmembrane helix</keyword>
<feature type="transmembrane region" description="Helical" evidence="7">
    <location>
        <begin position="218"/>
        <end position="237"/>
    </location>
</feature>
<dbReference type="OrthoDB" id="308958at2"/>
<dbReference type="Pfam" id="PF00528">
    <property type="entry name" value="BPD_transp_1"/>
    <property type="match status" value="1"/>
</dbReference>
<evidence type="ECO:0000313" key="10">
    <source>
        <dbReference type="Proteomes" id="UP000003280"/>
    </source>
</evidence>
<evidence type="ECO:0000256" key="7">
    <source>
        <dbReference type="RuleBase" id="RU363032"/>
    </source>
</evidence>
<dbReference type="GO" id="GO:0005886">
    <property type="term" value="C:plasma membrane"/>
    <property type="evidence" value="ECO:0007669"/>
    <property type="project" value="UniProtKB-SubCell"/>
</dbReference>
<dbReference type="eggNOG" id="COG0600">
    <property type="taxonomic scope" value="Bacteria"/>
</dbReference>
<evidence type="ECO:0000256" key="3">
    <source>
        <dbReference type="ARBA" id="ARBA00022475"/>
    </source>
</evidence>
<keyword evidence="10" id="KW-1185">Reference proteome</keyword>
<reference evidence="9 10" key="1">
    <citation type="submission" date="2010-07" db="EMBL/GenBank/DDBJ databases">
        <authorList>
            <person name="Muzny D."/>
            <person name="Qin X."/>
            <person name="Deng J."/>
            <person name="Jiang H."/>
            <person name="Liu Y."/>
            <person name="Qu J."/>
            <person name="Song X.-Z."/>
            <person name="Zhang L."/>
            <person name="Thornton R."/>
            <person name="Coyle M."/>
            <person name="Francisco L."/>
            <person name="Jackson L."/>
            <person name="Javaid M."/>
            <person name="Korchina V."/>
            <person name="Kovar C."/>
            <person name="Mata R."/>
            <person name="Mathew T."/>
            <person name="Ngo R."/>
            <person name="Nguyen L."/>
            <person name="Nguyen N."/>
            <person name="Okwuonu G."/>
            <person name="Ongeri F."/>
            <person name="Pham C."/>
            <person name="Simmons D."/>
            <person name="Wilczek-Boney K."/>
            <person name="Hale W."/>
            <person name="Jakkamsetti A."/>
            <person name="Pham P."/>
            <person name="Ruth R."/>
            <person name="San Lucas F."/>
            <person name="Warren J."/>
            <person name="Zhang J."/>
            <person name="Zhao Z."/>
            <person name="Zhou C."/>
            <person name="Zhu D."/>
            <person name="Lee S."/>
            <person name="Bess C."/>
            <person name="Blankenburg K."/>
            <person name="Forbes L."/>
            <person name="Fu Q."/>
            <person name="Gubbala S."/>
            <person name="Hirani K."/>
            <person name="Jayaseelan J.C."/>
            <person name="Lara F."/>
            <person name="Munidasa M."/>
            <person name="Palculict T."/>
            <person name="Patil S."/>
            <person name="Pu L.-L."/>
            <person name="Saada N."/>
            <person name="Tang L."/>
            <person name="Weissenberger G."/>
            <person name="Zhu Y."/>
            <person name="Hemphill L."/>
            <person name="Shang Y."/>
            <person name="Youmans B."/>
            <person name="Ayvaz T."/>
            <person name="Ross M."/>
            <person name="Santibanez J."/>
            <person name="Aqrawi P."/>
            <person name="Gross S."/>
            <person name="Joshi V."/>
            <person name="Fowler G."/>
            <person name="Nazareth L."/>
            <person name="Reid J."/>
            <person name="Worley K."/>
            <person name="Petrosino J."/>
            <person name="Highlander S."/>
            <person name="Gibbs R."/>
        </authorList>
    </citation>
    <scope>NUCLEOTIDE SEQUENCE [LARGE SCALE GENOMIC DNA]</scope>
    <source>
        <strain evidence="9 10">ATCC BAA-1640</strain>
    </source>
</reference>
<dbReference type="SUPFAM" id="SSF161098">
    <property type="entry name" value="MetI-like"/>
    <property type="match status" value="1"/>
</dbReference>
<keyword evidence="3" id="KW-1003">Cell membrane</keyword>
<keyword evidence="6 7" id="KW-0472">Membrane</keyword>
<dbReference type="InterPro" id="IPR035906">
    <property type="entry name" value="MetI-like_sf"/>
</dbReference>
<dbReference type="EMBL" id="AEEH01000028">
    <property type="protein sequence ID" value="EFM25668.1"/>
    <property type="molecule type" value="Genomic_DNA"/>
</dbReference>
<comment type="caution">
    <text evidence="9">The sequence shown here is derived from an EMBL/GenBank/DDBJ whole genome shotgun (WGS) entry which is preliminary data.</text>
</comment>
<evidence type="ECO:0000256" key="1">
    <source>
        <dbReference type="ARBA" id="ARBA00004651"/>
    </source>
</evidence>
<dbReference type="HOGENOM" id="CLU_046113_4_2_9"/>
<feature type="transmembrane region" description="Helical" evidence="7">
    <location>
        <begin position="56"/>
        <end position="82"/>
    </location>
</feature>
<dbReference type="Gene3D" id="1.10.3720.10">
    <property type="entry name" value="MetI-like"/>
    <property type="match status" value="1"/>
</dbReference>
<dbReference type="PANTHER" id="PTHR30151">
    <property type="entry name" value="ALKANE SULFONATE ABC TRANSPORTER-RELATED, MEMBRANE SUBUNIT"/>
    <property type="match status" value="1"/>
</dbReference>
<keyword evidence="4 7" id="KW-0812">Transmembrane</keyword>
<dbReference type="GO" id="GO:0055085">
    <property type="term" value="P:transmembrane transport"/>
    <property type="evidence" value="ECO:0007669"/>
    <property type="project" value="InterPro"/>
</dbReference>
<evidence type="ECO:0000256" key="6">
    <source>
        <dbReference type="ARBA" id="ARBA00023136"/>
    </source>
</evidence>
<feature type="transmembrane region" description="Helical" evidence="7">
    <location>
        <begin position="9"/>
        <end position="27"/>
    </location>
</feature>
<feature type="transmembrane region" description="Helical" evidence="7">
    <location>
        <begin position="161"/>
        <end position="186"/>
    </location>
</feature>
<dbReference type="AlphaFoldDB" id="E0NKP1"/>
<keyword evidence="2 7" id="KW-0813">Transport</keyword>
<protein>
    <submittedName>
        <fullName evidence="9">ABC transporter, permease protein</fullName>
    </submittedName>
</protein>
<dbReference type="RefSeq" id="WP_008901545.1">
    <property type="nucleotide sequence ID" value="NZ_GL397071.1"/>
</dbReference>
<dbReference type="Proteomes" id="UP000003280">
    <property type="component" value="Unassembled WGS sequence"/>
</dbReference>
<comment type="similarity">
    <text evidence="7">Belongs to the binding-protein-dependent transport system permease family.</text>
</comment>
<evidence type="ECO:0000256" key="4">
    <source>
        <dbReference type="ARBA" id="ARBA00022692"/>
    </source>
</evidence>
<feature type="transmembrane region" description="Helical" evidence="7">
    <location>
        <begin position="94"/>
        <end position="115"/>
    </location>
</feature>
<evidence type="ECO:0000256" key="5">
    <source>
        <dbReference type="ARBA" id="ARBA00022989"/>
    </source>
</evidence>
<dbReference type="STRING" id="862517.HMPREF9225_0730"/>
<organism evidence="9 10">
    <name type="scientific">Peptoniphilus duerdenii ATCC BAA-1640</name>
    <dbReference type="NCBI Taxonomy" id="862517"/>
    <lineage>
        <taxon>Bacteria</taxon>
        <taxon>Bacillati</taxon>
        <taxon>Bacillota</taxon>
        <taxon>Tissierellia</taxon>
        <taxon>Tissierellales</taxon>
        <taxon>Peptoniphilaceae</taxon>
        <taxon>Peptoniphilus</taxon>
    </lineage>
</organism>
<accession>E0NKP1</accession>
<gene>
    <name evidence="9" type="ORF">HMPREF9225_0730</name>
</gene>